<dbReference type="RefSeq" id="WP_129646896.1">
    <property type="nucleotide sequence ID" value="NZ_LR215037.1"/>
</dbReference>
<protein>
    <submittedName>
        <fullName evidence="2">ABC-type transport system involved in multi-copper enzyme maturation, permease component</fullName>
    </submittedName>
</protein>
<feature type="transmembrane region" description="Helical" evidence="1">
    <location>
        <begin position="578"/>
        <end position="600"/>
    </location>
</feature>
<dbReference type="OrthoDB" id="401337at2"/>
<organism evidence="2 3">
    <name type="scientific">Mycoplasmopsis maculosa</name>
    <dbReference type="NCBI Taxonomy" id="114885"/>
    <lineage>
        <taxon>Bacteria</taxon>
        <taxon>Bacillati</taxon>
        <taxon>Mycoplasmatota</taxon>
        <taxon>Mycoplasmoidales</taxon>
        <taxon>Metamycoplasmataceae</taxon>
        <taxon>Mycoplasmopsis</taxon>
    </lineage>
</organism>
<dbReference type="EMBL" id="LR215037">
    <property type="protein sequence ID" value="VEU75629.1"/>
    <property type="molecule type" value="Genomic_DNA"/>
</dbReference>
<keyword evidence="1" id="KW-0472">Membrane</keyword>
<accession>A0A449B4Y2</accession>
<keyword evidence="1" id="KW-0812">Transmembrane</keyword>
<sequence length="605" mass="69610">MKQINNHLSFLLKLFIKKVYFITILSISIFSILLVNILAFTINLVEYAKYIFYGVALFEFLLVILLSSITYVWSYKDLEEEGIEILIFSKPITRKQIFVSKTIFAMIIATVLTFVFTIGNISLANALKIESYILEITLGSIFSFFFAFLIFGSFVGLIAYKVNAKIAISIPFVASIPLILGGSFIASDNTSTSNEFAKYLNLKYQNNPSGKLNNIETFYLNDQKDKYFILPNGLNNSTFSEKQKDYLENAFKDSNNSGTNYQVYAWTILPFQMLDIFNYSNSNILGFVGNNENNLSDYLYYKQLDSYLYNYELSNNSSLLKLVTTNTETKEKELKYIVPSSLKNNSIIPNLINTKLIYSHKDASNFNVPFEKDNFSFGASDDLVGEIDWNILKEALADKGFNILAKEFFENLNKELELVDNTNSLLVKKTILDNISSILEDSNSKIRLYENSSTILFNEQSLKNKTIKSEQELKIYLASALIYYLYFNNQDSFLLKSLLKNDDETLDYTPSKIQLTFGENTYFVGGYSSYETKQEVKEINGENKVIIRYQLNESDNFMFQAVNEVYELRRSYQVVNKYGYIAIWLLVALLLNAGLSVLYYRKDYK</sequence>
<feature type="transmembrane region" description="Helical" evidence="1">
    <location>
        <begin position="20"/>
        <end position="44"/>
    </location>
</feature>
<evidence type="ECO:0000313" key="2">
    <source>
        <dbReference type="EMBL" id="VEU75629.1"/>
    </source>
</evidence>
<evidence type="ECO:0000313" key="3">
    <source>
        <dbReference type="Proteomes" id="UP000290243"/>
    </source>
</evidence>
<reference evidence="2 3" key="1">
    <citation type="submission" date="2019-01" db="EMBL/GenBank/DDBJ databases">
        <authorList>
            <consortium name="Pathogen Informatics"/>
        </authorList>
    </citation>
    <scope>NUCLEOTIDE SEQUENCE [LARGE SCALE GENOMIC DNA]</scope>
    <source>
        <strain evidence="2 3">NCTC10168</strain>
    </source>
</reference>
<feature type="transmembrane region" description="Helical" evidence="1">
    <location>
        <begin position="166"/>
        <end position="186"/>
    </location>
</feature>
<proteinExistence type="predicted"/>
<dbReference type="KEGG" id="mmau:NCTC10168_00556"/>
<feature type="transmembrane region" description="Helical" evidence="1">
    <location>
        <begin position="136"/>
        <end position="159"/>
    </location>
</feature>
<dbReference type="Proteomes" id="UP000290243">
    <property type="component" value="Chromosome"/>
</dbReference>
<dbReference type="AlphaFoldDB" id="A0A449B4Y2"/>
<feature type="transmembrane region" description="Helical" evidence="1">
    <location>
        <begin position="103"/>
        <end position="124"/>
    </location>
</feature>
<name>A0A449B4Y2_9BACT</name>
<keyword evidence="3" id="KW-1185">Reference proteome</keyword>
<keyword evidence="1" id="KW-1133">Transmembrane helix</keyword>
<gene>
    <name evidence="2" type="ORF">NCTC10168_00556</name>
</gene>
<evidence type="ECO:0000256" key="1">
    <source>
        <dbReference type="SAM" id="Phobius"/>
    </source>
</evidence>
<feature type="transmembrane region" description="Helical" evidence="1">
    <location>
        <begin position="50"/>
        <end position="73"/>
    </location>
</feature>